<accession>A0A4S4FN32</accession>
<feature type="active site" evidence="5">
    <location>
        <position position="116"/>
    </location>
</feature>
<feature type="site" description="Interaction with DNA substrate" evidence="7">
    <location>
        <position position="270"/>
    </location>
</feature>
<evidence type="ECO:0000256" key="2">
    <source>
        <dbReference type="ARBA" id="ARBA00022723"/>
    </source>
</evidence>
<comment type="similarity">
    <text evidence="1">Belongs to the DNA repair enzymes AP/ExoA family.</text>
</comment>
<dbReference type="AlphaFoldDB" id="A0A4S4FN32"/>
<feature type="binding site" evidence="6">
    <location>
        <position position="158"/>
    </location>
    <ligand>
        <name>Mg(2+)</name>
        <dbReference type="ChEBI" id="CHEBI:18420"/>
        <label>1</label>
    </ligand>
</feature>
<dbReference type="GO" id="GO:0006281">
    <property type="term" value="P:DNA repair"/>
    <property type="evidence" value="ECO:0007669"/>
    <property type="project" value="InterPro"/>
</dbReference>
<evidence type="ECO:0000256" key="7">
    <source>
        <dbReference type="PIRSR" id="PIRSR604808-3"/>
    </source>
</evidence>
<evidence type="ECO:0000256" key="5">
    <source>
        <dbReference type="PIRSR" id="PIRSR604808-1"/>
    </source>
</evidence>
<proteinExistence type="inferred from homology"/>
<evidence type="ECO:0000256" key="6">
    <source>
        <dbReference type="PIRSR" id="PIRSR604808-2"/>
    </source>
</evidence>
<keyword evidence="4 6" id="KW-0460">Magnesium</keyword>
<evidence type="ECO:0000313" key="10">
    <source>
        <dbReference type="Proteomes" id="UP000309133"/>
    </source>
</evidence>
<dbReference type="NCBIfam" id="TIGR00633">
    <property type="entry name" value="xth"/>
    <property type="match status" value="1"/>
</dbReference>
<reference evidence="9 10" key="1">
    <citation type="submission" date="2019-04" db="EMBL/GenBank/DDBJ databases">
        <authorList>
            <person name="Jiang L."/>
        </authorList>
    </citation>
    <scope>NUCLEOTIDE SEQUENCE [LARGE SCALE GENOMIC DNA]</scope>
    <source>
        <strain evidence="9 10">YIM 131853</strain>
    </source>
</reference>
<dbReference type="Proteomes" id="UP000309133">
    <property type="component" value="Unassembled WGS sequence"/>
</dbReference>
<feature type="active site" description="Proton donor/acceptor" evidence="5">
    <location>
        <position position="156"/>
    </location>
</feature>
<dbReference type="InterPro" id="IPR037493">
    <property type="entry name" value="ExoIII-like"/>
</dbReference>
<keyword evidence="3" id="KW-0378">Hydrolase</keyword>
<keyword evidence="10" id="KW-1185">Reference proteome</keyword>
<name>A0A4S4FN32_9MICO</name>
<dbReference type="GO" id="GO:0008311">
    <property type="term" value="F:double-stranded DNA 3'-5' DNA exonuclease activity"/>
    <property type="evidence" value="ECO:0007669"/>
    <property type="project" value="InterPro"/>
</dbReference>
<comment type="caution">
    <text evidence="9">The sequence shown here is derived from an EMBL/GenBank/DDBJ whole genome shotgun (WGS) entry which is preliminary data.</text>
</comment>
<feature type="binding site" evidence="6">
    <location>
        <position position="13"/>
    </location>
    <ligand>
        <name>Mg(2+)</name>
        <dbReference type="ChEBI" id="CHEBI:18420"/>
        <label>1</label>
    </ligand>
</feature>
<feature type="binding site" evidence="6">
    <location>
        <position position="270"/>
    </location>
    <ligand>
        <name>Mg(2+)</name>
        <dbReference type="ChEBI" id="CHEBI:18420"/>
        <label>1</label>
    </ligand>
</feature>
<dbReference type="PANTHER" id="PTHR43250:SF2">
    <property type="entry name" value="EXODEOXYRIBONUCLEASE III"/>
    <property type="match status" value="1"/>
</dbReference>
<dbReference type="InterPro" id="IPR005135">
    <property type="entry name" value="Endo/exonuclease/phosphatase"/>
</dbReference>
<dbReference type="GO" id="GO:0046872">
    <property type="term" value="F:metal ion binding"/>
    <property type="evidence" value="ECO:0007669"/>
    <property type="project" value="UniProtKB-KW"/>
</dbReference>
<feature type="domain" description="Endonuclease/exonuclease/phosphatase" evidence="8">
    <location>
        <begin position="10"/>
        <end position="270"/>
    </location>
</feature>
<feature type="binding site" evidence="6">
    <location>
        <position position="269"/>
    </location>
    <ligand>
        <name>Mg(2+)</name>
        <dbReference type="ChEBI" id="CHEBI:18420"/>
        <label>1</label>
    </ligand>
</feature>
<dbReference type="RefSeq" id="WP_136427288.1">
    <property type="nucleotide sequence ID" value="NZ_SSSM01000004.1"/>
</dbReference>
<feature type="binding site" evidence="6">
    <location>
        <position position="156"/>
    </location>
    <ligand>
        <name>Mg(2+)</name>
        <dbReference type="ChEBI" id="CHEBI:18420"/>
        <label>1</label>
    </ligand>
</feature>
<sequence length="279" mass="30745">MPSGSALRIASINVNGVRAAFRRGMGEWLDGRGVDILAMQEVRASTEDIEDLLGPEWNVLHDAATAKGRAGVAIASRSKASIHRVAIGEEEFDTAGRWLEADYEVDGSVITVVSAYVHSGEADTQKQIDKYSFLDGIERRLPEIVDHNPLAVVVGDLNVGHRTLDIRNWKGNVKRAGFLPDERAYFDRFVGAEGAEDYNSGGGLGWVDVGRRAAGEVDGPYTWWTWRGQAFDKDTGWRIDYQLASPALAERVSGYWVDRAATYEARFSDHTPVVVDYAV</sequence>
<dbReference type="Pfam" id="PF03372">
    <property type="entry name" value="Exo_endo_phos"/>
    <property type="match status" value="1"/>
</dbReference>
<dbReference type="EMBL" id="SSSM01000004">
    <property type="protein sequence ID" value="THG30875.1"/>
    <property type="molecule type" value="Genomic_DNA"/>
</dbReference>
<feature type="active site" description="Proton acceptor" evidence="5">
    <location>
        <position position="270"/>
    </location>
</feature>
<dbReference type="Gene3D" id="3.60.10.10">
    <property type="entry name" value="Endonuclease/exonuclease/phosphatase"/>
    <property type="match status" value="1"/>
</dbReference>
<dbReference type="SUPFAM" id="SSF56219">
    <property type="entry name" value="DNase I-like"/>
    <property type="match status" value="1"/>
</dbReference>
<feature type="site" description="Important for catalytic activity" evidence="7">
    <location>
        <position position="240"/>
    </location>
</feature>
<evidence type="ECO:0000313" key="9">
    <source>
        <dbReference type="EMBL" id="THG30875.1"/>
    </source>
</evidence>
<protein>
    <submittedName>
        <fullName evidence="9">Exodeoxyribonuclease III</fullName>
    </submittedName>
</protein>
<dbReference type="PANTHER" id="PTHR43250">
    <property type="entry name" value="EXODEOXYRIBONUCLEASE III"/>
    <property type="match status" value="1"/>
</dbReference>
<feature type="site" description="Transition state stabilizer" evidence="7">
    <location>
        <position position="158"/>
    </location>
</feature>
<evidence type="ECO:0000259" key="8">
    <source>
        <dbReference type="Pfam" id="PF03372"/>
    </source>
</evidence>
<dbReference type="InterPro" id="IPR036691">
    <property type="entry name" value="Endo/exonu/phosph_ase_sf"/>
</dbReference>
<keyword evidence="2 6" id="KW-0479">Metal-binding</keyword>
<organism evidence="9 10">
    <name type="scientific">Naasia lichenicola</name>
    <dbReference type="NCBI Taxonomy" id="2565933"/>
    <lineage>
        <taxon>Bacteria</taxon>
        <taxon>Bacillati</taxon>
        <taxon>Actinomycetota</taxon>
        <taxon>Actinomycetes</taxon>
        <taxon>Micrococcales</taxon>
        <taxon>Microbacteriaceae</taxon>
        <taxon>Naasia</taxon>
    </lineage>
</organism>
<evidence type="ECO:0000256" key="1">
    <source>
        <dbReference type="ARBA" id="ARBA00007092"/>
    </source>
</evidence>
<dbReference type="InterPro" id="IPR004808">
    <property type="entry name" value="AP_endonuc_1"/>
</dbReference>
<feature type="binding site" evidence="6">
    <location>
        <position position="41"/>
    </location>
    <ligand>
        <name>Mg(2+)</name>
        <dbReference type="ChEBI" id="CHEBI:18420"/>
        <label>1</label>
    </ligand>
</feature>
<keyword evidence="6" id="KW-0464">Manganese</keyword>
<evidence type="ECO:0000256" key="4">
    <source>
        <dbReference type="ARBA" id="ARBA00022842"/>
    </source>
</evidence>
<evidence type="ECO:0000256" key="3">
    <source>
        <dbReference type="ARBA" id="ARBA00022801"/>
    </source>
</evidence>
<gene>
    <name evidence="9" type="ORF">E6C64_09610</name>
</gene>
<dbReference type="PROSITE" id="PS51435">
    <property type="entry name" value="AP_NUCLEASE_F1_4"/>
    <property type="match status" value="1"/>
</dbReference>
<dbReference type="OrthoDB" id="9803914at2"/>
<comment type="cofactor">
    <cofactor evidence="6">
        <name>Mg(2+)</name>
        <dbReference type="ChEBI" id="CHEBI:18420"/>
    </cofactor>
    <cofactor evidence="6">
        <name>Mn(2+)</name>
        <dbReference type="ChEBI" id="CHEBI:29035"/>
    </cofactor>
    <text evidence="6">Probably binds two magnesium or manganese ions per subunit.</text>
</comment>